<dbReference type="RefSeq" id="WP_259612734.1">
    <property type="nucleotide sequence ID" value="NZ_CP091139.2"/>
</dbReference>
<evidence type="ECO:0000259" key="1">
    <source>
        <dbReference type="Pfam" id="PF12680"/>
    </source>
</evidence>
<name>A0ABY5NM00_9MICO</name>
<sequence>MDAADILSTLMQAIDERRWDALGEYLHPDFVCRYVHTGENLDRDSWVRLNAEYPGFDRLRVEELVGGGDAAACRSHVTGHGASGTDHFECATFVHLRDGLIHRMTEVWTDVGQTRSRPRTGPQ</sequence>
<dbReference type="Proteomes" id="UP001054811">
    <property type="component" value="Chromosome"/>
</dbReference>
<dbReference type="InterPro" id="IPR037401">
    <property type="entry name" value="SnoaL-like"/>
</dbReference>
<feature type="domain" description="SnoaL-like" evidence="1">
    <location>
        <begin position="10"/>
        <end position="103"/>
    </location>
</feature>
<gene>
    <name evidence="2" type="ORF">L2X98_23715</name>
</gene>
<proteinExistence type="predicted"/>
<evidence type="ECO:0000313" key="2">
    <source>
        <dbReference type="EMBL" id="UUT36086.1"/>
    </source>
</evidence>
<keyword evidence="3" id="KW-1185">Reference proteome</keyword>
<dbReference type="EMBL" id="CP091139">
    <property type="protein sequence ID" value="UUT36086.1"/>
    <property type="molecule type" value="Genomic_DNA"/>
</dbReference>
<reference evidence="2" key="1">
    <citation type="submission" date="2022-01" db="EMBL/GenBank/DDBJ databases">
        <title>Microbacterium eymi and Microbacterium rhizovicinus sp. nov., isolated from the rhizospheric soil of Elymus tsukushiensis, a plant native to the Dokdo Islands, Republic of Korea.</title>
        <authorList>
            <person name="Hwang Y.J."/>
        </authorList>
    </citation>
    <scope>NUCLEOTIDE SEQUENCE</scope>
    <source>
        <strain evidence="2">KUDC0405</strain>
    </source>
</reference>
<dbReference type="Pfam" id="PF12680">
    <property type="entry name" value="SnoaL_2"/>
    <property type="match status" value="1"/>
</dbReference>
<evidence type="ECO:0000313" key="3">
    <source>
        <dbReference type="Proteomes" id="UP001054811"/>
    </source>
</evidence>
<protein>
    <submittedName>
        <fullName evidence="2">Nuclear transport factor 2 family protein</fullName>
    </submittedName>
</protein>
<dbReference type="Gene3D" id="3.10.450.50">
    <property type="match status" value="1"/>
</dbReference>
<dbReference type="SUPFAM" id="SSF54427">
    <property type="entry name" value="NTF2-like"/>
    <property type="match status" value="1"/>
</dbReference>
<dbReference type="InterPro" id="IPR032710">
    <property type="entry name" value="NTF2-like_dom_sf"/>
</dbReference>
<accession>A0ABY5NM00</accession>
<organism evidence="2 3">
    <name type="scientific">Microbacterium elymi</name>
    <dbReference type="NCBI Taxonomy" id="2909587"/>
    <lineage>
        <taxon>Bacteria</taxon>
        <taxon>Bacillati</taxon>
        <taxon>Actinomycetota</taxon>
        <taxon>Actinomycetes</taxon>
        <taxon>Micrococcales</taxon>
        <taxon>Microbacteriaceae</taxon>
        <taxon>Microbacterium</taxon>
    </lineage>
</organism>